<dbReference type="EMBL" id="PKMF04000588">
    <property type="protein sequence ID" value="KAK7824996.1"/>
    <property type="molecule type" value="Genomic_DNA"/>
</dbReference>
<sequence>MGNLLNKNDVSKVDRNHKLQPESHAPEKHEYKNPTDEQMAIPSNTSPISGFDIDASQLKRSMLHKNDGDMCDNCYAIHKKAAGKAVDPRLLTLLEFSRQLYVRKQEMFEKSFPELHDDFDELFKKHGAKLSQVKSGRMKVQTVQRSSSVGSSREISQNDLKLERFKIKTIDFGGDVKQGQGGNSNGGQDDKTKTKGGGSK</sequence>
<name>A0AAW0JFX2_QUESU</name>
<feature type="region of interest" description="Disordered" evidence="1">
    <location>
        <begin position="173"/>
        <end position="200"/>
    </location>
</feature>
<evidence type="ECO:0000313" key="3">
    <source>
        <dbReference type="Proteomes" id="UP000237347"/>
    </source>
</evidence>
<dbReference type="AlphaFoldDB" id="A0AAW0JFX2"/>
<dbReference type="PANTHER" id="PTHR37725:SF1">
    <property type="match status" value="1"/>
</dbReference>
<reference evidence="2 3" key="1">
    <citation type="journal article" date="2018" name="Sci. Data">
        <title>The draft genome sequence of cork oak.</title>
        <authorList>
            <person name="Ramos A.M."/>
            <person name="Usie A."/>
            <person name="Barbosa P."/>
            <person name="Barros P.M."/>
            <person name="Capote T."/>
            <person name="Chaves I."/>
            <person name="Simoes F."/>
            <person name="Abreu I."/>
            <person name="Carrasquinho I."/>
            <person name="Faro C."/>
            <person name="Guimaraes J.B."/>
            <person name="Mendonca D."/>
            <person name="Nobrega F."/>
            <person name="Rodrigues L."/>
            <person name="Saibo N.J.M."/>
            <person name="Varela M.C."/>
            <person name="Egas C."/>
            <person name="Matos J."/>
            <person name="Miguel C.M."/>
            <person name="Oliveira M.M."/>
            <person name="Ricardo C.P."/>
            <person name="Goncalves S."/>
        </authorList>
    </citation>
    <scope>NUCLEOTIDE SEQUENCE [LARGE SCALE GENOMIC DNA]</scope>
    <source>
        <strain evidence="3">cv. HL8</strain>
    </source>
</reference>
<evidence type="ECO:0000256" key="1">
    <source>
        <dbReference type="SAM" id="MobiDB-lite"/>
    </source>
</evidence>
<dbReference type="Gramene" id="rna-CFP56_10766">
    <property type="protein sequence ID" value="cds-POF21553.1"/>
    <property type="gene ID" value="gene-CFP56_10766"/>
</dbReference>
<protein>
    <submittedName>
        <fullName evidence="2">Uncharacterized protein</fullName>
    </submittedName>
</protein>
<gene>
    <name evidence="2" type="ORF">CFP56_033904</name>
</gene>
<accession>A0AAW0JFX2</accession>
<dbReference type="Proteomes" id="UP000237347">
    <property type="component" value="Unassembled WGS sequence"/>
</dbReference>
<evidence type="ECO:0000313" key="2">
    <source>
        <dbReference type="EMBL" id="KAK7824996.1"/>
    </source>
</evidence>
<proteinExistence type="predicted"/>
<keyword evidence="3" id="KW-1185">Reference proteome</keyword>
<comment type="caution">
    <text evidence="2">The sequence shown here is derived from an EMBL/GenBank/DDBJ whole genome shotgun (WGS) entry which is preliminary data.</text>
</comment>
<organism evidence="2 3">
    <name type="scientific">Quercus suber</name>
    <name type="common">Cork oak</name>
    <dbReference type="NCBI Taxonomy" id="58331"/>
    <lineage>
        <taxon>Eukaryota</taxon>
        <taxon>Viridiplantae</taxon>
        <taxon>Streptophyta</taxon>
        <taxon>Embryophyta</taxon>
        <taxon>Tracheophyta</taxon>
        <taxon>Spermatophyta</taxon>
        <taxon>Magnoliopsida</taxon>
        <taxon>eudicotyledons</taxon>
        <taxon>Gunneridae</taxon>
        <taxon>Pentapetalae</taxon>
        <taxon>rosids</taxon>
        <taxon>fabids</taxon>
        <taxon>Fagales</taxon>
        <taxon>Fagaceae</taxon>
        <taxon>Quercus</taxon>
    </lineage>
</organism>
<dbReference type="PANTHER" id="PTHR37725">
    <property type="match status" value="1"/>
</dbReference>
<feature type="region of interest" description="Disordered" evidence="1">
    <location>
        <begin position="1"/>
        <end position="47"/>
    </location>
</feature>
<feature type="compositionally biased region" description="Basic and acidic residues" evidence="1">
    <location>
        <begin position="9"/>
        <end position="35"/>
    </location>
</feature>